<name>A0A3B7MQ33_9BACT</name>
<dbReference type="OrthoDB" id="725871at2"/>
<keyword evidence="2" id="KW-1185">Reference proteome</keyword>
<organism evidence="1 2">
    <name type="scientific">Paraflavitalea soli</name>
    <dbReference type="NCBI Taxonomy" id="2315862"/>
    <lineage>
        <taxon>Bacteria</taxon>
        <taxon>Pseudomonadati</taxon>
        <taxon>Bacteroidota</taxon>
        <taxon>Chitinophagia</taxon>
        <taxon>Chitinophagales</taxon>
        <taxon>Chitinophagaceae</taxon>
        <taxon>Paraflavitalea</taxon>
    </lineage>
</organism>
<reference evidence="1 2" key="1">
    <citation type="submission" date="2018-09" db="EMBL/GenBank/DDBJ databases">
        <title>Genome sequencing of strain 6GH32-13.</title>
        <authorList>
            <person name="Weon H.-Y."/>
            <person name="Heo J."/>
            <person name="Kwon S.-W."/>
        </authorList>
    </citation>
    <scope>NUCLEOTIDE SEQUENCE [LARGE SCALE GENOMIC DNA]</scope>
    <source>
        <strain evidence="1 2">5GH32-13</strain>
    </source>
</reference>
<dbReference type="Gene3D" id="1.25.40.390">
    <property type="match status" value="1"/>
</dbReference>
<dbReference type="InterPro" id="IPR011990">
    <property type="entry name" value="TPR-like_helical_dom_sf"/>
</dbReference>
<protein>
    <recommendedName>
        <fullName evidence="3">RagB/SusD family nutrient uptake outer membrane protein</fullName>
    </recommendedName>
</protein>
<evidence type="ECO:0000313" key="1">
    <source>
        <dbReference type="EMBL" id="AXY75096.1"/>
    </source>
</evidence>
<proteinExistence type="predicted"/>
<dbReference type="Proteomes" id="UP000263900">
    <property type="component" value="Chromosome"/>
</dbReference>
<dbReference type="EMBL" id="CP032157">
    <property type="protein sequence ID" value="AXY75096.1"/>
    <property type="molecule type" value="Genomic_DNA"/>
</dbReference>
<sequence>MKKIIYIALSVSLLGACKKISFDDPSSFTNEEANTLIRDLGYKLVTSSIQNTFNTTTSAAGTHFSLLADQTTNTNGNSSWWDFANEPRLRLNNNASYRGATTWNTFYNNFYQANLDATIALDIIEVQKKNILDNLGNDRTKDCQVAAYFSKGVAQGYLGVIFDKGIIVDEANLSTRAFPNSYKELIANGLKLIDKSIQLAEESPNLKFDFLTGVTITRTTFIQLANSLAARILSSQPRDKVEAAALGDAHWNKVLAYAAKGVTADYTIATVTGGYYNQLVSNLVQRNTDGSGWLAPDLKIAYLADKTGNTPPFYPSSGVLPPITSDDQRFAEYFGYTPSFGIMLESRGRGLFTNYYRIRWYNTRNTLNTPGAINPYFLLEEIRLLKAESKYWLKDYTGAASELNAATASRIAKGKLPPVAATEADLKKTLHYEYAIEIDDAGGAFIPFTFMRRNNLLIGGTPTQYPLPQLQLELTKNNVYTYGGKAFFGEKGSYGEVATAPNEGWKASE</sequence>
<evidence type="ECO:0008006" key="3">
    <source>
        <dbReference type="Google" id="ProtNLM"/>
    </source>
</evidence>
<gene>
    <name evidence="1" type="ORF">D3H65_14395</name>
</gene>
<accession>A0A3B7MQ33</accession>
<dbReference type="SUPFAM" id="SSF48452">
    <property type="entry name" value="TPR-like"/>
    <property type="match status" value="1"/>
</dbReference>
<evidence type="ECO:0000313" key="2">
    <source>
        <dbReference type="Proteomes" id="UP000263900"/>
    </source>
</evidence>
<dbReference type="PROSITE" id="PS51257">
    <property type="entry name" value="PROKAR_LIPOPROTEIN"/>
    <property type="match status" value="1"/>
</dbReference>
<dbReference type="RefSeq" id="WP_119050978.1">
    <property type="nucleotide sequence ID" value="NZ_CP032157.1"/>
</dbReference>
<dbReference type="AlphaFoldDB" id="A0A3B7MQ33"/>
<dbReference type="KEGG" id="pseg:D3H65_14395"/>